<name>X1JB27_9ZZZZ</name>
<feature type="non-terminal residue" evidence="1">
    <location>
        <position position="1"/>
    </location>
</feature>
<comment type="caution">
    <text evidence="1">The sequence shown here is derived from an EMBL/GenBank/DDBJ whole genome shotgun (WGS) entry which is preliminary data.</text>
</comment>
<sequence>SQEYAPGGTTTETSSMLLINAGSVPTVAPEEIETFSDANAVGSTKVLPA</sequence>
<proteinExistence type="predicted"/>
<evidence type="ECO:0000313" key="1">
    <source>
        <dbReference type="EMBL" id="GAH91906.1"/>
    </source>
</evidence>
<gene>
    <name evidence="1" type="ORF">S03H2_68785</name>
</gene>
<accession>X1JB27</accession>
<dbReference type="EMBL" id="BARU01045294">
    <property type="protein sequence ID" value="GAH91906.1"/>
    <property type="molecule type" value="Genomic_DNA"/>
</dbReference>
<reference evidence="1" key="1">
    <citation type="journal article" date="2014" name="Front. Microbiol.">
        <title>High frequency of phylogenetically diverse reductive dehalogenase-homologous genes in deep subseafloor sedimentary metagenomes.</title>
        <authorList>
            <person name="Kawai M."/>
            <person name="Futagami T."/>
            <person name="Toyoda A."/>
            <person name="Takaki Y."/>
            <person name="Nishi S."/>
            <person name="Hori S."/>
            <person name="Arai W."/>
            <person name="Tsubouchi T."/>
            <person name="Morono Y."/>
            <person name="Uchiyama I."/>
            <person name="Ito T."/>
            <person name="Fujiyama A."/>
            <person name="Inagaki F."/>
            <person name="Takami H."/>
        </authorList>
    </citation>
    <scope>NUCLEOTIDE SEQUENCE</scope>
    <source>
        <strain evidence="1">Expedition CK06-06</strain>
    </source>
</reference>
<organism evidence="1">
    <name type="scientific">marine sediment metagenome</name>
    <dbReference type="NCBI Taxonomy" id="412755"/>
    <lineage>
        <taxon>unclassified sequences</taxon>
        <taxon>metagenomes</taxon>
        <taxon>ecological metagenomes</taxon>
    </lineage>
</organism>
<protein>
    <submittedName>
        <fullName evidence="1">Uncharacterized protein</fullName>
    </submittedName>
</protein>
<dbReference type="AlphaFoldDB" id="X1JB27"/>